<keyword evidence="2" id="KW-1185">Reference proteome</keyword>
<proteinExistence type="predicted"/>
<dbReference type="Proteomes" id="UP000197468">
    <property type="component" value="Unassembled WGS sequence"/>
</dbReference>
<evidence type="ECO:0000313" key="2">
    <source>
        <dbReference type="Proteomes" id="UP000197468"/>
    </source>
</evidence>
<organism evidence="1 2">
    <name type="scientific">Roseateles aquatilis</name>
    <dbReference type="NCBI Taxonomy" id="431061"/>
    <lineage>
        <taxon>Bacteria</taxon>
        <taxon>Pseudomonadati</taxon>
        <taxon>Pseudomonadota</taxon>
        <taxon>Betaproteobacteria</taxon>
        <taxon>Burkholderiales</taxon>
        <taxon>Sphaerotilaceae</taxon>
        <taxon>Roseateles</taxon>
    </lineage>
</organism>
<reference evidence="1 2" key="1">
    <citation type="journal article" date="2008" name="Int. J. Syst. Evol. Microbiol.">
        <title>Description of Roseateles aquatilis sp. nov. and Roseateles terrae sp. nov., in the class Betaproteobacteria, and emended description of the genus Roseateles.</title>
        <authorList>
            <person name="Gomila M."/>
            <person name="Bowien B."/>
            <person name="Falsen E."/>
            <person name="Moore E.R."/>
            <person name="Lalucat J."/>
        </authorList>
    </citation>
    <scope>NUCLEOTIDE SEQUENCE [LARGE SCALE GENOMIC DNA]</scope>
    <source>
        <strain evidence="1 2">CCUG 48205</strain>
    </source>
</reference>
<evidence type="ECO:0000313" key="1">
    <source>
        <dbReference type="EMBL" id="OWQ88885.1"/>
    </source>
</evidence>
<gene>
    <name evidence="1" type="ORF">CDN99_15540</name>
</gene>
<dbReference type="EMBL" id="NIOF01000006">
    <property type="protein sequence ID" value="OWQ88885.1"/>
    <property type="molecule type" value="Genomic_DNA"/>
</dbReference>
<accession>A0A246J8C7</accession>
<protein>
    <submittedName>
        <fullName evidence="1">Uncharacterized protein</fullName>
    </submittedName>
</protein>
<comment type="caution">
    <text evidence="1">The sequence shown here is derived from an EMBL/GenBank/DDBJ whole genome shotgun (WGS) entry which is preliminary data.</text>
</comment>
<sequence length="74" mass="8759">MVMATDRLTRLLRLLAGLRRRSTEELLPILRERRHPPLLRVAALRWLVHLAPLDVTQGRSYAARRRLVRRHYGV</sequence>
<name>A0A246J8C7_9BURK</name>
<dbReference type="AlphaFoldDB" id="A0A246J8C7"/>